<sequence>MSNFRDRIKQKREQLASMSDDEKKDHENNKKLEINTNSFNMNSAFLNNALNKVILKTHPEITTEMLDHEKQYKELFETDNPFTRELKKLGDDKKEVEQYLKEKLDFMLIDPSQMNSTPITGMFSNEAEFLRNCNKIMAEFLNSFLINHYQPYQDAMLSPYISKDLELREQMHQALDICRNERMEMIEDFQNRPEALEAKELQQKLICVMSNDNIKNDIINMHLNTNDLKDYLKNNIELDEDGNIHIKKEANSLQLTR</sequence>
<reference evidence="2 3" key="1">
    <citation type="submission" date="2022-11" db="EMBL/GenBank/DDBJ databases">
        <title>Genome sequencing of Acetobacter type strain.</title>
        <authorList>
            <person name="Heo J."/>
            <person name="Lee D."/>
            <person name="Han B.-H."/>
            <person name="Hong S.-B."/>
            <person name="Kwon S.-W."/>
        </authorList>
    </citation>
    <scope>NUCLEOTIDE SEQUENCE [LARGE SCALE GENOMIC DNA]</scope>
    <source>
        <strain evidence="2 3">KACC 21251</strain>
    </source>
</reference>
<evidence type="ECO:0000313" key="3">
    <source>
        <dbReference type="Proteomes" id="UP001526446"/>
    </source>
</evidence>
<comment type="caution">
    <text evidence="2">The sequence shown here is derived from an EMBL/GenBank/DDBJ whole genome shotgun (WGS) entry which is preliminary data.</text>
</comment>
<organism evidence="2 3">
    <name type="scientific">Acetobacter farinalis</name>
    <dbReference type="NCBI Taxonomy" id="1260984"/>
    <lineage>
        <taxon>Bacteria</taxon>
        <taxon>Pseudomonadati</taxon>
        <taxon>Pseudomonadota</taxon>
        <taxon>Alphaproteobacteria</taxon>
        <taxon>Acetobacterales</taxon>
        <taxon>Acetobacteraceae</taxon>
        <taxon>Acetobacter</taxon>
    </lineage>
</organism>
<feature type="region of interest" description="Disordered" evidence="1">
    <location>
        <begin position="1"/>
        <end position="29"/>
    </location>
</feature>
<dbReference type="Proteomes" id="UP001526446">
    <property type="component" value="Unassembled WGS sequence"/>
</dbReference>
<accession>A0ABT3QAB7</accession>
<dbReference type="RefSeq" id="WP_166123608.1">
    <property type="nucleotide sequence ID" value="NZ_JAPIUX010000031.1"/>
</dbReference>
<dbReference type="EMBL" id="JAPIUX010000031">
    <property type="protein sequence ID" value="MCX2562233.1"/>
    <property type="molecule type" value="Genomic_DNA"/>
</dbReference>
<evidence type="ECO:0000256" key="1">
    <source>
        <dbReference type="SAM" id="MobiDB-lite"/>
    </source>
</evidence>
<evidence type="ECO:0000313" key="2">
    <source>
        <dbReference type="EMBL" id="MCX2562233.1"/>
    </source>
</evidence>
<keyword evidence="3" id="KW-1185">Reference proteome</keyword>
<protein>
    <submittedName>
        <fullName evidence="2">Uncharacterized protein</fullName>
    </submittedName>
</protein>
<gene>
    <name evidence="2" type="ORF">OQ252_12630</name>
</gene>
<proteinExistence type="predicted"/>
<name>A0ABT3QAB7_9PROT</name>